<comment type="caution">
    <text evidence="1">The sequence shown here is derived from an EMBL/GenBank/DDBJ whole genome shotgun (WGS) entry which is preliminary data.</text>
</comment>
<dbReference type="AlphaFoldDB" id="A0A166QKU6"/>
<dbReference type="EMBL" id="LUKJ01000002">
    <property type="protein sequence ID" value="KZN20440.1"/>
    <property type="molecule type" value="Genomic_DNA"/>
</dbReference>
<organism evidence="1 2">
    <name type="scientific">Pseudomonas fluorescens</name>
    <dbReference type="NCBI Taxonomy" id="294"/>
    <lineage>
        <taxon>Bacteria</taxon>
        <taxon>Pseudomonadati</taxon>
        <taxon>Pseudomonadota</taxon>
        <taxon>Gammaproteobacteria</taxon>
        <taxon>Pseudomonadales</taxon>
        <taxon>Pseudomonadaceae</taxon>
        <taxon>Pseudomonas</taxon>
    </lineage>
</organism>
<proteinExistence type="predicted"/>
<evidence type="ECO:0000313" key="2">
    <source>
        <dbReference type="Proteomes" id="UP000076489"/>
    </source>
</evidence>
<name>A0A166QKU6_PSEFL</name>
<dbReference type="OrthoDB" id="9804622at2"/>
<gene>
    <name evidence="1" type="ORF">A1D17_02555</name>
</gene>
<accession>A0A166QKU6</accession>
<reference evidence="1 2" key="2">
    <citation type="journal article" date="2018" name="Nature">
        <title>Mutant phenotypes for thousands of bacterial genes of unknown function.</title>
        <authorList>
            <person name="Price M.N."/>
            <person name="Wetmore K.M."/>
            <person name="Waters R.J."/>
            <person name="Callaghan M."/>
            <person name="Ray J."/>
            <person name="Liu H."/>
            <person name="Kuehl J.V."/>
            <person name="Melnyk R.A."/>
            <person name="Lamson J.S."/>
            <person name="Suh Y."/>
            <person name="Carlson H.K."/>
            <person name="Esquivel Z."/>
            <person name="Sadeeshkumar H."/>
            <person name="Chakraborty R."/>
            <person name="Zane G.M."/>
            <person name="Rubin B.E."/>
            <person name="Wall J.D."/>
            <person name="Visel A."/>
            <person name="Bristow J."/>
            <person name="Blow M.J."/>
            <person name="Arkin A.P."/>
            <person name="Deutschbauer A.M."/>
        </authorList>
    </citation>
    <scope>NUCLEOTIDE SEQUENCE [LARGE SCALE GENOMIC DNA]</scope>
    <source>
        <strain evidence="1 2">FW300-N1B4</strain>
    </source>
</reference>
<protein>
    <submittedName>
        <fullName evidence="1">Uncharacterized protein</fullName>
    </submittedName>
</protein>
<reference evidence="2" key="1">
    <citation type="submission" date="2016-03" db="EMBL/GenBank/DDBJ databases">
        <authorList>
            <person name="Ray J."/>
            <person name="Price M."/>
            <person name="Deutschbauer A."/>
        </authorList>
    </citation>
    <scope>NUCLEOTIDE SEQUENCE [LARGE SCALE GENOMIC DNA]</scope>
    <source>
        <strain evidence="2">FW300-N1B4</strain>
    </source>
</reference>
<dbReference type="Proteomes" id="UP000076489">
    <property type="component" value="Unassembled WGS sequence"/>
</dbReference>
<dbReference type="RefSeq" id="WP_063340484.1">
    <property type="nucleotide sequence ID" value="NZ_LUKJ01000002.1"/>
</dbReference>
<evidence type="ECO:0000313" key="1">
    <source>
        <dbReference type="EMBL" id="KZN20440.1"/>
    </source>
</evidence>
<sequence length="91" mass="10165">MRIDSTLLVQGQQHYQNTMSDDNRAIRDPIITPFVLAMTLGGYVEIMERGACVKLRACPICPVGKGNYSSQYQKDGMLVWGCPHCQNITES</sequence>